<accession>A0A974DF43</accession>
<protein>
    <submittedName>
        <fullName evidence="1">Uncharacterized protein</fullName>
    </submittedName>
</protein>
<evidence type="ECO:0000313" key="2">
    <source>
        <dbReference type="Proteomes" id="UP000694892"/>
    </source>
</evidence>
<proteinExistence type="predicted"/>
<reference evidence="2" key="1">
    <citation type="journal article" date="2016" name="Nature">
        <title>Genome evolution in the allotetraploid frog Xenopus laevis.</title>
        <authorList>
            <person name="Session A.M."/>
            <person name="Uno Y."/>
            <person name="Kwon T."/>
            <person name="Chapman J.A."/>
            <person name="Toyoda A."/>
            <person name="Takahashi S."/>
            <person name="Fukui A."/>
            <person name="Hikosaka A."/>
            <person name="Suzuki A."/>
            <person name="Kondo M."/>
            <person name="van Heeringen S.J."/>
            <person name="Quigley I."/>
            <person name="Heinz S."/>
            <person name="Ogino H."/>
            <person name="Ochi H."/>
            <person name="Hellsten U."/>
            <person name="Lyons J.B."/>
            <person name="Simakov O."/>
            <person name="Putnam N."/>
            <person name="Stites J."/>
            <person name="Kuroki Y."/>
            <person name="Tanaka T."/>
            <person name="Michiue T."/>
            <person name="Watanabe M."/>
            <person name="Bogdanovic O."/>
            <person name="Lister R."/>
            <person name="Georgiou G."/>
            <person name="Paranjpe S.S."/>
            <person name="van Kruijsbergen I."/>
            <person name="Shu S."/>
            <person name="Carlson J."/>
            <person name="Kinoshita T."/>
            <person name="Ohta Y."/>
            <person name="Mawaribuchi S."/>
            <person name="Jenkins J."/>
            <person name="Grimwood J."/>
            <person name="Schmutz J."/>
            <person name="Mitros T."/>
            <person name="Mozaffari S.V."/>
            <person name="Suzuki Y."/>
            <person name="Haramoto Y."/>
            <person name="Yamamoto T.S."/>
            <person name="Takagi C."/>
            <person name="Heald R."/>
            <person name="Miller K."/>
            <person name="Haudenschild C."/>
            <person name="Kitzman J."/>
            <person name="Nakayama T."/>
            <person name="Izutsu Y."/>
            <person name="Robert J."/>
            <person name="Fortriede J."/>
            <person name="Burns K."/>
            <person name="Lotay V."/>
            <person name="Karimi K."/>
            <person name="Yasuoka Y."/>
            <person name="Dichmann D.S."/>
            <person name="Flajnik M.F."/>
            <person name="Houston D.W."/>
            <person name="Shendure J."/>
            <person name="DuPasquier L."/>
            <person name="Vize P.D."/>
            <person name="Zorn A.M."/>
            <person name="Ito M."/>
            <person name="Marcotte E.M."/>
            <person name="Wallingford J.B."/>
            <person name="Ito Y."/>
            <person name="Asashima M."/>
            <person name="Ueno N."/>
            <person name="Matsuda Y."/>
            <person name="Veenstra G.J."/>
            <person name="Fujiyama A."/>
            <person name="Harland R.M."/>
            <person name="Taira M."/>
            <person name="Rokhsar D.S."/>
        </authorList>
    </citation>
    <scope>NUCLEOTIDE SEQUENCE [LARGE SCALE GENOMIC DNA]</scope>
    <source>
        <strain evidence="2">J</strain>
    </source>
</reference>
<name>A0A974DF43_XENLA</name>
<sequence length="70" mass="7846">MWGRGNTGAQSKLILSVVFTYNVRDVSTTELLYRYSESFPTCKALVVSVSGEVRLGKSGRHCSCRTWVQE</sequence>
<dbReference type="AlphaFoldDB" id="A0A974DF43"/>
<gene>
    <name evidence="1" type="ORF">XELAEV_18018937mg</name>
</gene>
<dbReference type="EMBL" id="CM004470">
    <property type="protein sequence ID" value="OCT90325.1"/>
    <property type="molecule type" value="Genomic_DNA"/>
</dbReference>
<organism evidence="1 2">
    <name type="scientific">Xenopus laevis</name>
    <name type="common">African clawed frog</name>
    <dbReference type="NCBI Taxonomy" id="8355"/>
    <lineage>
        <taxon>Eukaryota</taxon>
        <taxon>Metazoa</taxon>
        <taxon>Chordata</taxon>
        <taxon>Craniata</taxon>
        <taxon>Vertebrata</taxon>
        <taxon>Euteleostomi</taxon>
        <taxon>Amphibia</taxon>
        <taxon>Batrachia</taxon>
        <taxon>Anura</taxon>
        <taxon>Pipoidea</taxon>
        <taxon>Pipidae</taxon>
        <taxon>Xenopodinae</taxon>
        <taxon>Xenopus</taxon>
        <taxon>Xenopus</taxon>
    </lineage>
</organism>
<evidence type="ECO:0000313" key="1">
    <source>
        <dbReference type="EMBL" id="OCT90325.1"/>
    </source>
</evidence>
<dbReference type="Proteomes" id="UP000694892">
    <property type="component" value="Chromosome 3L"/>
</dbReference>